<feature type="domain" description="NADPH-dependent FMN reductase-like" evidence="2">
    <location>
        <begin position="5"/>
        <end position="148"/>
    </location>
</feature>
<dbReference type="EMBL" id="CP026377">
    <property type="protein sequence ID" value="AUX91789.1"/>
    <property type="molecule type" value="Genomic_DNA"/>
</dbReference>
<evidence type="ECO:0000313" key="4">
    <source>
        <dbReference type="Proteomes" id="UP000238365"/>
    </source>
</evidence>
<evidence type="ECO:0000313" key="3">
    <source>
        <dbReference type="EMBL" id="AUX91789.1"/>
    </source>
</evidence>
<dbReference type="InterPro" id="IPR029039">
    <property type="entry name" value="Flavoprotein-like_sf"/>
</dbReference>
<dbReference type="SUPFAM" id="SSF52218">
    <property type="entry name" value="Flavoproteins"/>
    <property type="match status" value="1"/>
</dbReference>
<keyword evidence="1" id="KW-0285">Flavoprotein</keyword>
<organism evidence="3 4">
    <name type="scientific">Mixta gaviniae</name>
    <dbReference type="NCBI Taxonomy" id="665914"/>
    <lineage>
        <taxon>Bacteria</taxon>
        <taxon>Pseudomonadati</taxon>
        <taxon>Pseudomonadota</taxon>
        <taxon>Gammaproteobacteria</taxon>
        <taxon>Enterobacterales</taxon>
        <taxon>Erwiniaceae</taxon>
        <taxon>Mixta</taxon>
    </lineage>
</organism>
<reference evidence="3 4" key="1">
    <citation type="submission" date="2018-01" db="EMBL/GenBank/DDBJ databases">
        <title>Complete and assembled Genome of Pantoea gaviniae DSM22758T.</title>
        <authorList>
            <person name="Stevens M.J.A."/>
            <person name="Zurfluh K."/>
            <person name="Stephan R."/>
        </authorList>
    </citation>
    <scope>NUCLEOTIDE SEQUENCE [LARGE SCALE GENOMIC DNA]</scope>
    <source>
        <strain evidence="3 4">DSM 22758</strain>
    </source>
</reference>
<dbReference type="Proteomes" id="UP000238365">
    <property type="component" value="Chromosome"/>
</dbReference>
<dbReference type="RefSeq" id="WP_104955730.1">
    <property type="nucleotide sequence ID" value="NZ_CP026377.1"/>
</dbReference>
<dbReference type="PANTHER" id="PTHR30543">
    <property type="entry name" value="CHROMATE REDUCTASE"/>
    <property type="match status" value="1"/>
</dbReference>
<dbReference type="PANTHER" id="PTHR30543:SF31">
    <property type="entry name" value="NADPH-DEPENDENT AZOREDUCTASE AZR"/>
    <property type="match status" value="1"/>
</dbReference>
<evidence type="ECO:0000256" key="1">
    <source>
        <dbReference type="ARBA" id="ARBA00022643"/>
    </source>
</evidence>
<proteinExistence type="predicted"/>
<protein>
    <submittedName>
        <fullName evidence="3">Oxidoreductase</fullName>
    </submittedName>
</protein>
<dbReference type="GO" id="GO:0005829">
    <property type="term" value="C:cytosol"/>
    <property type="evidence" value="ECO:0007669"/>
    <property type="project" value="TreeGrafter"/>
</dbReference>
<accession>A0A1X1D7S2</accession>
<dbReference type="InterPro" id="IPR005025">
    <property type="entry name" value="FMN_Rdtase-like_dom"/>
</dbReference>
<sequence length="199" mass="22183">MNNYVIISASTRQESQSSRLSQVIHSLIDTLDPDSMTHIIDLSAVKHMEWNSEFWSDNIPCPNWKTTSAILDASSAIIIVVPEWHGMIPPALLNLFVLAERNELAHKPALIVSISAGSGGAYTVAQLKGFCTKNNRLCFIPEHVIVRQVRDKAFKGDENSADDHERLVYGLNVLKAYIPGFAQVRQSGVLDYDTWPYGM</sequence>
<dbReference type="OrthoDB" id="5563352at2"/>
<dbReference type="GO" id="GO:0010181">
    <property type="term" value="F:FMN binding"/>
    <property type="evidence" value="ECO:0007669"/>
    <property type="project" value="TreeGrafter"/>
</dbReference>
<name>A0A1X1D7S2_9GAMM</name>
<dbReference type="GO" id="GO:0016491">
    <property type="term" value="F:oxidoreductase activity"/>
    <property type="evidence" value="ECO:0007669"/>
    <property type="project" value="InterPro"/>
</dbReference>
<dbReference type="Gene3D" id="3.40.50.360">
    <property type="match status" value="1"/>
</dbReference>
<gene>
    <name evidence="3" type="ORF">C2E15_00860</name>
</gene>
<dbReference type="Pfam" id="PF03358">
    <property type="entry name" value="FMN_red"/>
    <property type="match status" value="1"/>
</dbReference>
<dbReference type="InterPro" id="IPR050712">
    <property type="entry name" value="NAD(P)H-dep_reductase"/>
</dbReference>
<dbReference type="KEGG" id="pgz:C2E15_00860"/>
<keyword evidence="1" id="KW-0288">FMN</keyword>
<evidence type="ECO:0000259" key="2">
    <source>
        <dbReference type="Pfam" id="PF03358"/>
    </source>
</evidence>
<dbReference type="AlphaFoldDB" id="A0A1X1D7S2"/>
<keyword evidence="4" id="KW-1185">Reference proteome</keyword>